<name>D8GLR0_CLOLD</name>
<dbReference type="Proteomes" id="UP000077020">
    <property type="component" value="Unassembled WGS sequence"/>
</dbReference>
<reference evidence="6" key="1">
    <citation type="submission" date="2009-07" db="EMBL/GenBank/DDBJ databases">
        <authorList>
            <person name="Koepke M."/>
            <person name="Hujer S."/>
            <person name="Held C."/>
            <person name="Wiezer A."/>
            <person name="Liesegang H."/>
            <person name="Ehrenreich A."/>
            <person name="Gottschalk G."/>
            <person name="Duerre P."/>
        </authorList>
    </citation>
    <scope>NUCLEOTIDE SEQUENCE</scope>
    <source>
        <strain evidence="6">DSM 13528</strain>
    </source>
</reference>
<feature type="domain" description="SH3b" evidence="5">
    <location>
        <begin position="170"/>
        <end position="229"/>
    </location>
</feature>
<dbReference type="InterPro" id="IPR003646">
    <property type="entry name" value="SH3-like_bac-type"/>
</dbReference>
<evidence type="ECO:0000256" key="1">
    <source>
        <dbReference type="ARBA" id="ARBA00001561"/>
    </source>
</evidence>
<dbReference type="eggNOG" id="COG5632">
    <property type="taxonomic scope" value="Bacteria"/>
</dbReference>
<accession>D8GLR0</accession>
<dbReference type="RefSeq" id="WP_013237056.1">
    <property type="nucleotide sequence ID" value="NC_014328.1"/>
</dbReference>
<evidence type="ECO:0000313" key="9">
    <source>
        <dbReference type="Proteomes" id="UP000077020"/>
    </source>
</evidence>
<dbReference type="PATRIC" id="fig|748727.19.peg.2043"/>
<dbReference type="HOGENOM" id="CLU_047675_4_1_9"/>
<evidence type="ECO:0000313" key="7">
    <source>
        <dbReference type="EMBL" id="OAA89074.1"/>
    </source>
</evidence>
<dbReference type="CDD" id="cd06583">
    <property type="entry name" value="PGRP"/>
    <property type="match status" value="1"/>
</dbReference>
<dbReference type="Pfam" id="PF01510">
    <property type="entry name" value="Amidase_2"/>
    <property type="match status" value="1"/>
</dbReference>
<dbReference type="SMART" id="SM00287">
    <property type="entry name" value="SH3b"/>
    <property type="match status" value="1"/>
</dbReference>
<dbReference type="EMBL" id="LITS01000002">
    <property type="protein sequence ID" value="OAA89074.1"/>
    <property type="molecule type" value="Genomic_DNA"/>
</dbReference>
<evidence type="ECO:0000256" key="2">
    <source>
        <dbReference type="ARBA" id="ARBA00011901"/>
    </source>
</evidence>
<dbReference type="Gene3D" id="3.40.80.10">
    <property type="entry name" value="Peptidoglycan recognition protein-like"/>
    <property type="match status" value="1"/>
</dbReference>
<reference evidence="6 8" key="2">
    <citation type="journal article" date="2010" name="Proc. Natl. Acad. Sci. U.S.A.">
        <title>Clostridium ljungdahlii represents a microbial production platform based on syngas.</title>
        <authorList>
            <person name="Kopke M."/>
            <person name="Held C."/>
            <person name="Hujer S."/>
            <person name="Liesegang H."/>
            <person name="Wiezer A."/>
            <person name="Wollherr A."/>
            <person name="Ehrenreich A."/>
            <person name="Liebl W."/>
            <person name="Gottschalk G."/>
            <person name="Durre P."/>
        </authorList>
    </citation>
    <scope>NUCLEOTIDE SEQUENCE [LARGE SCALE GENOMIC DNA]</scope>
    <source>
        <strain evidence="8">ATCC 55383 / DSM 13528 / PETC</strain>
        <strain evidence="6">DSM 13528</strain>
    </source>
</reference>
<dbReference type="InterPro" id="IPR036505">
    <property type="entry name" value="Amidase/PGRP_sf"/>
</dbReference>
<dbReference type="PROSITE" id="PS51781">
    <property type="entry name" value="SH3B"/>
    <property type="match status" value="1"/>
</dbReference>
<proteinExistence type="predicted"/>
<dbReference type="GO" id="GO:0009254">
    <property type="term" value="P:peptidoglycan turnover"/>
    <property type="evidence" value="ECO:0007669"/>
    <property type="project" value="TreeGrafter"/>
</dbReference>
<dbReference type="eggNOG" id="COG4991">
    <property type="taxonomic scope" value="Bacteria"/>
</dbReference>
<keyword evidence="4" id="KW-0961">Cell wall biogenesis/degradation</keyword>
<dbReference type="GO" id="GO:0008745">
    <property type="term" value="F:N-acetylmuramoyl-L-alanine amidase activity"/>
    <property type="evidence" value="ECO:0007669"/>
    <property type="project" value="UniProtKB-EC"/>
</dbReference>
<dbReference type="KEGG" id="clj:CLJU_c03740"/>
<evidence type="ECO:0000313" key="6">
    <source>
        <dbReference type="EMBL" id="ADK13456.1"/>
    </source>
</evidence>
<keyword evidence="3 7" id="KW-0378">Hydrolase</keyword>
<dbReference type="EMBL" id="CP001666">
    <property type="protein sequence ID" value="ADK13456.1"/>
    <property type="molecule type" value="Genomic_DNA"/>
</dbReference>
<comment type="catalytic activity">
    <reaction evidence="1">
        <text>Hydrolyzes the link between N-acetylmuramoyl residues and L-amino acid residues in certain cell-wall glycopeptides.</text>
        <dbReference type="EC" id="3.5.1.28"/>
    </reaction>
</comment>
<dbReference type="STRING" id="748727.CLJU_c03740"/>
<dbReference type="GO" id="GO:0071555">
    <property type="term" value="P:cell wall organization"/>
    <property type="evidence" value="ECO:0007669"/>
    <property type="project" value="UniProtKB-KW"/>
</dbReference>
<dbReference type="Proteomes" id="UP000001656">
    <property type="component" value="Chromosome"/>
</dbReference>
<dbReference type="PANTHER" id="PTHR30417:SF1">
    <property type="entry name" value="N-ACETYLMURAMOYL-L-ALANINE AMIDASE AMID"/>
    <property type="match status" value="1"/>
</dbReference>
<dbReference type="Gene3D" id="2.30.30.40">
    <property type="entry name" value="SH3 Domains"/>
    <property type="match status" value="1"/>
</dbReference>
<dbReference type="EC" id="3.5.1.28" evidence="2"/>
<evidence type="ECO:0000256" key="3">
    <source>
        <dbReference type="ARBA" id="ARBA00022801"/>
    </source>
</evidence>
<sequence>MLPIIKKLIKFNFSSGNNIKYIVVHDTANTDRGADAEAHYRYFNGGDRQSSAHYFVDDKEIVQLVQDYNASWHCGDGRGRYGITNHNSIGVEICVNCDCNYEKAVSNAVDLVKFLMQKYSISIDRVVRHYDASRKICPESMSHNNWERWWNFKSRLSSSASSQVKNNSNLTYGTVTASVLNVRSGAGTNYKVIGQLERGQRVRLDIKVGNWWSIYFGDHGGFVCADYIE</sequence>
<evidence type="ECO:0000259" key="5">
    <source>
        <dbReference type="PROSITE" id="PS51781"/>
    </source>
</evidence>
<dbReference type="Pfam" id="PF08239">
    <property type="entry name" value="SH3_3"/>
    <property type="match status" value="1"/>
</dbReference>
<reference evidence="7 9" key="3">
    <citation type="journal article" date="2016" name="Biotechnol. Bioeng.">
        <title>Traits of selected Clostridium strains for syngas fermentation to ethanol.</title>
        <authorList>
            <person name="Martin M.E."/>
            <person name="Richter H."/>
            <person name="Saha S."/>
            <person name="Angenent L.T."/>
        </authorList>
    </citation>
    <scope>NUCLEOTIDE SEQUENCE [LARGE SCALE GENOMIC DNA]</scope>
    <source>
        <strain evidence="7 9">PETC</strain>
    </source>
</reference>
<evidence type="ECO:0000256" key="4">
    <source>
        <dbReference type="ARBA" id="ARBA00023316"/>
    </source>
</evidence>
<dbReference type="PANTHER" id="PTHR30417">
    <property type="entry name" value="N-ACETYLMURAMOYL-L-ALANINE AMIDASE AMID"/>
    <property type="match status" value="1"/>
</dbReference>
<protein>
    <recommendedName>
        <fullName evidence="2">N-acetylmuramoyl-L-alanine amidase</fullName>
        <ecNumber evidence="2">3.5.1.28</ecNumber>
    </recommendedName>
</protein>
<gene>
    <name evidence="7" type="primary">cwlH</name>
    <name evidence="6" type="ordered locus">CLJU_c03740</name>
    <name evidence="7" type="ORF">WX45_02315</name>
</gene>
<dbReference type="GO" id="GO:0009253">
    <property type="term" value="P:peptidoglycan catabolic process"/>
    <property type="evidence" value="ECO:0007669"/>
    <property type="project" value="InterPro"/>
</dbReference>
<organism evidence="6 8">
    <name type="scientific">Clostridium ljungdahlii (strain ATCC 55383 / DSM 13528 / PETC)</name>
    <dbReference type="NCBI Taxonomy" id="748727"/>
    <lineage>
        <taxon>Bacteria</taxon>
        <taxon>Bacillati</taxon>
        <taxon>Bacillota</taxon>
        <taxon>Clostridia</taxon>
        <taxon>Eubacteriales</taxon>
        <taxon>Clostridiaceae</taxon>
        <taxon>Clostridium</taxon>
    </lineage>
</organism>
<dbReference type="AlphaFoldDB" id="D8GLR0"/>
<dbReference type="SMART" id="SM00644">
    <property type="entry name" value="Ami_2"/>
    <property type="match status" value="1"/>
</dbReference>
<dbReference type="InterPro" id="IPR002502">
    <property type="entry name" value="Amidase_domain"/>
</dbReference>
<keyword evidence="9" id="KW-1185">Reference proteome</keyword>
<dbReference type="InterPro" id="IPR051206">
    <property type="entry name" value="NAMLAA_amidase_2"/>
</dbReference>
<evidence type="ECO:0000313" key="8">
    <source>
        <dbReference type="Proteomes" id="UP000001656"/>
    </source>
</evidence>
<dbReference type="SUPFAM" id="SSF55846">
    <property type="entry name" value="N-acetylmuramoyl-L-alanine amidase-like"/>
    <property type="match status" value="1"/>
</dbReference>